<gene>
    <name evidence="2" type="ORF">N7476_001872</name>
</gene>
<evidence type="ECO:0000256" key="1">
    <source>
        <dbReference type="SAM" id="MobiDB-lite"/>
    </source>
</evidence>
<dbReference type="Proteomes" id="UP001147746">
    <property type="component" value="Unassembled WGS sequence"/>
</dbReference>
<accession>A0A9W9HHM5</accession>
<comment type="caution">
    <text evidence="2">The sequence shown here is derived from an EMBL/GenBank/DDBJ whole genome shotgun (WGS) entry which is preliminary data.</text>
</comment>
<sequence length="120" mass="13268">MSQTFTPDLKPGSISTLGAPERERTEFRSKHSETYEFSVTLFFDLPTYSHLVLQRPCGALFVGYGWRAIVSCALPTLSQKRQANGDGLILSSKLFPEEESEKDVLVPAVHPAEVLGKKAI</sequence>
<dbReference type="EMBL" id="JAPZBO010000002">
    <property type="protein sequence ID" value="KAJ5323272.1"/>
    <property type="molecule type" value="Genomic_DNA"/>
</dbReference>
<evidence type="ECO:0000313" key="3">
    <source>
        <dbReference type="Proteomes" id="UP001147746"/>
    </source>
</evidence>
<feature type="region of interest" description="Disordered" evidence="1">
    <location>
        <begin position="1"/>
        <end position="28"/>
    </location>
</feature>
<evidence type="ECO:0000313" key="2">
    <source>
        <dbReference type="EMBL" id="KAJ5323272.1"/>
    </source>
</evidence>
<reference evidence="2" key="2">
    <citation type="journal article" date="2023" name="IMA Fungus">
        <title>Comparative genomic study of the Penicillium genus elucidates a diverse pangenome and 15 lateral gene transfer events.</title>
        <authorList>
            <person name="Petersen C."/>
            <person name="Sorensen T."/>
            <person name="Nielsen M.R."/>
            <person name="Sondergaard T.E."/>
            <person name="Sorensen J.L."/>
            <person name="Fitzpatrick D.A."/>
            <person name="Frisvad J.C."/>
            <person name="Nielsen K.L."/>
        </authorList>
    </citation>
    <scope>NUCLEOTIDE SEQUENCE</scope>
    <source>
        <strain evidence="2">IBT 21472</strain>
    </source>
</reference>
<dbReference type="AlphaFoldDB" id="A0A9W9HHM5"/>
<reference evidence="2" key="1">
    <citation type="submission" date="2022-12" db="EMBL/GenBank/DDBJ databases">
        <authorList>
            <person name="Petersen C."/>
        </authorList>
    </citation>
    <scope>NUCLEOTIDE SEQUENCE</scope>
    <source>
        <strain evidence="2">IBT 21472</strain>
    </source>
</reference>
<proteinExistence type="predicted"/>
<name>A0A9W9HHM5_9EURO</name>
<keyword evidence="3" id="KW-1185">Reference proteome</keyword>
<organism evidence="2 3">
    <name type="scientific">Penicillium atrosanguineum</name>
    <dbReference type="NCBI Taxonomy" id="1132637"/>
    <lineage>
        <taxon>Eukaryota</taxon>
        <taxon>Fungi</taxon>
        <taxon>Dikarya</taxon>
        <taxon>Ascomycota</taxon>
        <taxon>Pezizomycotina</taxon>
        <taxon>Eurotiomycetes</taxon>
        <taxon>Eurotiomycetidae</taxon>
        <taxon>Eurotiales</taxon>
        <taxon>Aspergillaceae</taxon>
        <taxon>Penicillium</taxon>
    </lineage>
</organism>
<protein>
    <submittedName>
        <fullName evidence="2">Uncharacterized protein</fullName>
    </submittedName>
</protein>